<keyword evidence="3" id="KW-1185">Reference proteome</keyword>
<evidence type="ECO:0000313" key="1">
    <source>
        <dbReference type="EMBL" id="GFG53691.1"/>
    </source>
</evidence>
<comment type="caution">
    <text evidence="2">The sequence shown here is derived from an EMBL/GenBank/DDBJ whole genome shotgun (WGS) entry which is preliminary data.</text>
</comment>
<dbReference type="OrthoDB" id="4629001at2"/>
<reference evidence="1 4" key="2">
    <citation type="journal article" date="2019" name="Emerg. Microbes Infect.">
        <title>Comprehensive subspecies identification of 175 nontuberculous mycobacteria species based on 7547 genomic profiles.</title>
        <authorList>
            <person name="Matsumoto Y."/>
            <person name="Kinjo T."/>
            <person name="Motooka D."/>
            <person name="Nabeya D."/>
            <person name="Jung N."/>
            <person name="Uechi K."/>
            <person name="Horii T."/>
            <person name="Iida T."/>
            <person name="Fujita J."/>
            <person name="Nakamura S."/>
        </authorList>
    </citation>
    <scope>NUCLEOTIDE SEQUENCE [LARGE SCALE GENOMIC DNA]</scope>
    <source>
        <strain evidence="1 4">JCM 6377</strain>
    </source>
</reference>
<evidence type="ECO:0000313" key="2">
    <source>
        <dbReference type="EMBL" id="PEG32975.1"/>
    </source>
</evidence>
<evidence type="ECO:0000313" key="4">
    <source>
        <dbReference type="Proteomes" id="UP000465302"/>
    </source>
</evidence>
<reference evidence="1" key="3">
    <citation type="submission" date="2020-02" db="EMBL/GenBank/DDBJ databases">
        <authorList>
            <person name="Matsumoto Y."/>
            <person name="Motooka D."/>
            <person name="Nakamura S."/>
        </authorList>
    </citation>
    <scope>NUCLEOTIDE SEQUENCE</scope>
    <source>
        <strain evidence="1">JCM 6377</strain>
    </source>
</reference>
<dbReference type="EMBL" id="PDCP01000172">
    <property type="protein sequence ID" value="PEG32975.1"/>
    <property type="molecule type" value="Genomic_DNA"/>
</dbReference>
<dbReference type="Proteomes" id="UP000220914">
    <property type="component" value="Unassembled WGS sequence"/>
</dbReference>
<evidence type="ECO:0008006" key="5">
    <source>
        <dbReference type="Google" id="ProtNLM"/>
    </source>
</evidence>
<accession>A0A2A7MMN2</accession>
<protein>
    <recommendedName>
        <fullName evidence="5">DUF222 domain-containing protein</fullName>
    </recommendedName>
</protein>
<proteinExistence type="predicted"/>
<dbReference type="AlphaFoldDB" id="A0A2A7MMN2"/>
<reference evidence="2 3" key="1">
    <citation type="submission" date="2017-10" db="EMBL/GenBank/DDBJ databases">
        <title>The new phylogeny of genus Mycobacterium.</title>
        <authorList>
            <person name="Tortoli E."/>
            <person name="Trovato A."/>
            <person name="Cirillo D.M."/>
        </authorList>
    </citation>
    <scope>NUCLEOTIDE SEQUENCE [LARGE SCALE GENOMIC DNA]</scope>
    <source>
        <strain evidence="2 3">CCUG37673</strain>
    </source>
</reference>
<dbReference type="EMBL" id="BLKS01000001">
    <property type="protein sequence ID" value="GFG53691.1"/>
    <property type="molecule type" value="Genomic_DNA"/>
</dbReference>
<gene>
    <name evidence="2" type="ORF">CQY20_33335</name>
    <name evidence="1" type="ORF">MAGR_51320</name>
</gene>
<organism evidence="2 3">
    <name type="scientific">Mycolicibacterium agri</name>
    <name type="common">Mycobacterium agri</name>
    <dbReference type="NCBI Taxonomy" id="36811"/>
    <lineage>
        <taxon>Bacteria</taxon>
        <taxon>Bacillati</taxon>
        <taxon>Actinomycetota</taxon>
        <taxon>Actinomycetes</taxon>
        <taxon>Mycobacteriales</taxon>
        <taxon>Mycobacteriaceae</taxon>
        <taxon>Mycolicibacterium</taxon>
    </lineage>
</organism>
<evidence type="ECO:0000313" key="3">
    <source>
        <dbReference type="Proteomes" id="UP000220914"/>
    </source>
</evidence>
<dbReference type="RefSeq" id="WP_097945559.1">
    <property type="nucleotide sequence ID" value="NZ_BLKS01000001.1"/>
</dbReference>
<dbReference type="Proteomes" id="UP000465302">
    <property type="component" value="Unassembled WGS sequence"/>
</dbReference>
<sequence length="106" mass="11844">MSSKDEIISALDAVDAAHRRLLGLPLHTLTRSERIQLLQRIDELGRKLADFDRRLVGRLITEGVPAQFGGASWPEVLSRRLRISLAEAERRVAGAIYSRDVDRPSA</sequence>
<name>A0A2A7MMN2_MYCAG</name>